<evidence type="ECO:0008006" key="4">
    <source>
        <dbReference type="Google" id="ProtNLM"/>
    </source>
</evidence>
<dbReference type="EMBL" id="CABFNS010000820">
    <property type="protein sequence ID" value="VUC30495.1"/>
    <property type="molecule type" value="Genomic_DNA"/>
</dbReference>
<keyword evidence="1" id="KW-0732">Signal</keyword>
<sequence>CLFALFGPLIFSALYLSSTLPITLEIRARLVALFVEYVFFAGDCGNTAGMCCRFCIICACPGPSAAESSTCASTDIACFCKGLGTSPASACIKTTCTLQNTLCMLTNTRFTHP</sequence>
<name>A0ABY6UHA3_BIOOC</name>
<evidence type="ECO:0000313" key="3">
    <source>
        <dbReference type="Proteomes" id="UP000766486"/>
    </source>
</evidence>
<protein>
    <recommendedName>
        <fullName evidence="4">Secreted protein</fullName>
    </recommendedName>
</protein>
<evidence type="ECO:0000256" key="1">
    <source>
        <dbReference type="SAM" id="SignalP"/>
    </source>
</evidence>
<feature type="signal peptide" evidence="1">
    <location>
        <begin position="1"/>
        <end position="19"/>
    </location>
</feature>
<evidence type="ECO:0000313" key="2">
    <source>
        <dbReference type="EMBL" id="VUC30495.1"/>
    </source>
</evidence>
<organism evidence="2 3">
    <name type="scientific">Bionectria ochroleuca</name>
    <name type="common">Gliocladium roseum</name>
    <dbReference type="NCBI Taxonomy" id="29856"/>
    <lineage>
        <taxon>Eukaryota</taxon>
        <taxon>Fungi</taxon>
        <taxon>Dikarya</taxon>
        <taxon>Ascomycota</taxon>
        <taxon>Pezizomycotina</taxon>
        <taxon>Sordariomycetes</taxon>
        <taxon>Hypocreomycetidae</taxon>
        <taxon>Hypocreales</taxon>
        <taxon>Bionectriaceae</taxon>
        <taxon>Clonostachys</taxon>
    </lineage>
</organism>
<reference evidence="2 3" key="1">
    <citation type="submission" date="2019-06" db="EMBL/GenBank/DDBJ databases">
        <authorList>
            <person name="Broberg M."/>
        </authorList>
    </citation>
    <scope>NUCLEOTIDE SEQUENCE [LARGE SCALE GENOMIC DNA]</scope>
</reference>
<gene>
    <name evidence="2" type="ORF">CLO192961_LOCUS287478</name>
</gene>
<proteinExistence type="predicted"/>
<accession>A0ABY6UHA3</accession>
<comment type="caution">
    <text evidence="2">The sequence shown here is derived from an EMBL/GenBank/DDBJ whole genome shotgun (WGS) entry which is preliminary data.</text>
</comment>
<feature type="chain" id="PRO_5045701053" description="Secreted protein" evidence="1">
    <location>
        <begin position="20"/>
        <end position="113"/>
    </location>
</feature>
<feature type="non-terminal residue" evidence="2">
    <location>
        <position position="1"/>
    </location>
</feature>
<feature type="non-terminal residue" evidence="2">
    <location>
        <position position="113"/>
    </location>
</feature>
<keyword evidence="3" id="KW-1185">Reference proteome</keyword>
<dbReference type="Proteomes" id="UP000766486">
    <property type="component" value="Unassembled WGS sequence"/>
</dbReference>